<sequence length="126" mass="14015">MVSALQLQPPPLTANNPTSFQQLFSGYDVGCRIQIQSRKLSYDPQRLQLFNGRKITLQLVAAQPLYPLASQYRVPASFLMDKVAPELVVFRMFRICAANHNNATAPYSSVTAPRAVHIIIPSSVRS</sequence>
<evidence type="ECO:0000313" key="1">
    <source>
        <dbReference type="EMBL" id="KDR18793.1"/>
    </source>
</evidence>
<protein>
    <submittedName>
        <fullName evidence="1">Uncharacterized protein</fullName>
    </submittedName>
</protein>
<dbReference type="InParanoid" id="A0A067RF92"/>
<dbReference type="Proteomes" id="UP000027135">
    <property type="component" value="Unassembled WGS sequence"/>
</dbReference>
<evidence type="ECO:0000313" key="2">
    <source>
        <dbReference type="Proteomes" id="UP000027135"/>
    </source>
</evidence>
<accession>A0A067RF92</accession>
<dbReference type="AlphaFoldDB" id="A0A067RF92"/>
<organism evidence="1 2">
    <name type="scientific">Zootermopsis nevadensis</name>
    <name type="common">Dampwood termite</name>
    <dbReference type="NCBI Taxonomy" id="136037"/>
    <lineage>
        <taxon>Eukaryota</taxon>
        <taxon>Metazoa</taxon>
        <taxon>Ecdysozoa</taxon>
        <taxon>Arthropoda</taxon>
        <taxon>Hexapoda</taxon>
        <taxon>Insecta</taxon>
        <taxon>Pterygota</taxon>
        <taxon>Neoptera</taxon>
        <taxon>Polyneoptera</taxon>
        <taxon>Dictyoptera</taxon>
        <taxon>Blattodea</taxon>
        <taxon>Blattoidea</taxon>
        <taxon>Termitoidae</taxon>
        <taxon>Termopsidae</taxon>
        <taxon>Zootermopsis</taxon>
    </lineage>
</organism>
<proteinExistence type="predicted"/>
<name>A0A067RF92_ZOONE</name>
<gene>
    <name evidence="1" type="ORF">L798_06474</name>
</gene>
<reference evidence="1 2" key="1">
    <citation type="journal article" date="2014" name="Nat. Commun.">
        <title>Molecular traces of alternative social organization in a termite genome.</title>
        <authorList>
            <person name="Terrapon N."/>
            <person name="Li C."/>
            <person name="Robertson H.M."/>
            <person name="Ji L."/>
            <person name="Meng X."/>
            <person name="Booth W."/>
            <person name="Chen Z."/>
            <person name="Childers C.P."/>
            <person name="Glastad K.M."/>
            <person name="Gokhale K."/>
            <person name="Gowin J."/>
            <person name="Gronenberg W."/>
            <person name="Hermansen R.A."/>
            <person name="Hu H."/>
            <person name="Hunt B.G."/>
            <person name="Huylmans A.K."/>
            <person name="Khalil S.M."/>
            <person name="Mitchell R.D."/>
            <person name="Munoz-Torres M.C."/>
            <person name="Mustard J.A."/>
            <person name="Pan H."/>
            <person name="Reese J.T."/>
            <person name="Scharf M.E."/>
            <person name="Sun F."/>
            <person name="Vogel H."/>
            <person name="Xiao J."/>
            <person name="Yang W."/>
            <person name="Yang Z."/>
            <person name="Yang Z."/>
            <person name="Zhou J."/>
            <person name="Zhu J."/>
            <person name="Brent C.S."/>
            <person name="Elsik C.G."/>
            <person name="Goodisman M.A."/>
            <person name="Liberles D.A."/>
            <person name="Roe R.M."/>
            <person name="Vargo E.L."/>
            <person name="Vilcinskas A."/>
            <person name="Wang J."/>
            <person name="Bornberg-Bauer E."/>
            <person name="Korb J."/>
            <person name="Zhang G."/>
            <person name="Liebig J."/>
        </authorList>
    </citation>
    <scope>NUCLEOTIDE SEQUENCE [LARGE SCALE GENOMIC DNA]</scope>
    <source>
        <tissue evidence="1">Whole organism</tissue>
    </source>
</reference>
<dbReference type="EMBL" id="KK852672">
    <property type="protein sequence ID" value="KDR18793.1"/>
    <property type="molecule type" value="Genomic_DNA"/>
</dbReference>
<keyword evidence="2" id="KW-1185">Reference proteome</keyword>